<dbReference type="AlphaFoldDB" id="A0A9E5DDJ0"/>
<feature type="compositionally biased region" description="Polar residues" evidence="1">
    <location>
        <begin position="57"/>
        <end position="68"/>
    </location>
</feature>
<organism evidence="2 3">
    <name type="scientific">Methanoculleus formosensis</name>
    <dbReference type="NCBI Taxonomy" id="2590886"/>
    <lineage>
        <taxon>Archaea</taxon>
        <taxon>Methanobacteriati</taxon>
        <taxon>Methanobacteriota</taxon>
        <taxon>Stenosarchaea group</taxon>
        <taxon>Methanomicrobia</taxon>
        <taxon>Methanomicrobiales</taxon>
        <taxon>Methanomicrobiaceae</taxon>
        <taxon>Methanoculleus</taxon>
    </lineage>
</organism>
<protein>
    <submittedName>
        <fullName evidence="2">Uncharacterized protein</fullName>
    </submittedName>
</protein>
<accession>A0A9E5DDJ0</accession>
<sequence length="93" mass="10093">MHRSPVVVQQTESNYPAYSPDLAVDTWSPERSVILGHLRSGQPGVIFTGTGERATRSRSSGQTASRKTGISRAGHVSGDLYGREIAWCGRHGR</sequence>
<reference evidence="2" key="1">
    <citation type="submission" date="2019-06" db="EMBL/GenBank/DDBJ databases">
        <title>Methanoculleus strain from Tamsui River, Taipei, Taiwan.</title>
        <authorList>
            <person name="You Y.-T."/>
            <person name="Chen S.-C."/>
            <person name="Lai S.-J."/>
            <person name="Lee Y.-C."/>
            <person name="Lai M.-C."/>
        </authorList>
    </citation>
    <scope>NUCLEOTIDE SEQUENCE</scope>
    <source>
        <strain evidence="2">Afa-1</strain>
    </source>
</reference>
<evidence type="ECO:0000313" key="2">
    <source>
        <dbReference type="EMBL" id="MCT8336629.1"/>
    </source>
</evidence>
<keyword evidence="3" id="KW-1185">Reference proteome</keyword>
<proteinExistence type="predicted"/>
<dbReference type="RefSeq" id="WP_261596695.1">
    <property type="nucleotide sequence ID" value="NZ_VHLL01000002.1"/>
</dbReference>
<evidence type="ECO:0000313" key="3">
    <source>
        <dbReference type="Proteomes" id="UP001065682"/>
    </source>
</evidence>
<comment type="caution">
    <text evidence="2">The sequence shown here is derived from an EMBL/GenBank/DDBJ whole genome shotgun (WGS) entry which is preliminary data.</text>
</comment>
<dbReference type="Proteomes" id="UP001065682">
    <property type="component" value="Unassembled WGS sequence"/>
</dbReference>
<evidence type="ECO:0000256" key="1">
    <source>
        <dbReference type="SAM" id="MobiDB-lite"/>
    </source>
</evidence>
<gene>
    <name evidence="2" type="ORF">FKB36_03740</name>
</gene>
<name>A0A9E5DDJ0_9EURY</name>
<feature type="region of interest" description="Disordered" evidence="1">
    <location>
        <begin position="44"/>
        <end position="75"/>
    </location>
</feature>
<dbReference type="EMBL" id="VHLL01000002">
    <property type="protein sequence ID" value="MCT8336629.1"/>
    <property type="molecule type" value="Genomic_DNA"/>
</dbReference>